<comment type="caution">
    <text evidence="1">The sequence shown here is derived from an EMBL/GenBank/DDBJ whole genome shotgun (WGS) entry which is preliminary data.</text>
</comment>
<dbReference type="Proteomes" id="UP000003477">
    <property type="component" value="Unassembled WGS sequence"/>
</dbReference>
<evidence type="ECO:0000313" key="2">
    <source>
        <dbReference type="Proteomes" id="UP000003477"/>
    </source>
</evidence>
<dbReference type="EMBL" id="AESD01000815">
    <property type="protein sequence ID" value="EHJ09938.1"/>
    <property type="molecule type" value="Genomic_DNA"/>
</dbReference>
<gene>
    <name evidence="1" type="ORF">CWATWH0003_5293</name>
</gene>
<protein>
    <submittedName>
        <fullName evidence="1">Uncharacterized protein</fullName>
    </submittedName>
</protein>
<evidence type="ECO:0000313" key="1">
    <source>
        <dbReference type="EMBL" id="EHJ09938.1"/>
    </source>
</evidence>
<dbReference type="AlphaFoldDB" id="G5JCZ4"/>
<organism evidence="1 2">
    <name type="scientific">Crocosphaera watsonii WH 0003</name>
    <dbReference type="NCBI Taxonomy" id="423471"/>
    <lineage>
        <taxon>Bacteria</taxon>
        <taxon>Bacillati</taxon>
        <taxon>Cyanobacteriota</taxon>
        <taxon>Cyanophyceae</taxon>
        <taxon>Oscillatoriophycideae</taxon>
        <taxon>Chroococcales</taxon>
        <taxon>Aphanothecaceae</taxon>
        <taxon>Crocosphaera</taxon>
    </lineage>
</organism>
<proteinExistence type="predicted"/>
<sequence>MHQKASFPCITAQKNYSRGQRPLTPTTKKYSFPNAPYLIFC</sequence>
<accession>G5JCZ4</accession>
<name>G5JCZ4_CROWT</name>
<reference evidence="1 2" key="1">
    <citation type="journal article" date="2011" name="Front. Microbiol.">
        <title>Two Strains of Crocosphaera watsonii with Highly Conserved Genomes are Distinguished by Strain-Specific Features.</title>
        <authorList>
            <person name="Bench S.R."/>
            <person name="Ilikchyan I.N."/>
            <person name="Tripp H.J."/>
            <person name="Zehr J.P."/>
        </authorList>
    </citation>
    <scope>NUCLEOTIDE SEQUENCE [LARGE SCALE GENOMIC DNA]</scope>
    <source>
        <strain evidence="1 2">WH 0003</strain>
    </source>
</reference>